<dbReference type="Gene3D" id="3.50.50.60">
    <property type="entry name" value="FAD/NAD(P)-binding domain"/>
    <property type="match status" value="1"/>
</dbReference>
<dbReference type="AlphaFoldDB" id="A0A268P1F5"/>
<dbReference type="EMBL" id="NPCC01000008">
    <property type="protein sequence ID" value="PAE89491.1"/>
    <property type="molecule type" value="Genomic_DNA"/>
</dbReference>
<dbReference type="InterPro" id="IPR006076">
    <property type="entry name" value="FAD-dep_OxRdtase"/>
</dbReference>
<keyword evidence="3" id="KW-0285">Flavoprotein</keyword>
<dbReference type="Gene3D" id="3.30.9.10">
    <property type="entry name" value="D-Amino Acid Oxidase, subunit A, domain 2"/>
    <property type="match status" value="1"/>
</dbReference>
<proteinExistence type="inferred from homology"/>
<keyword evidence="4" id="KW-0560">Oxidoreductase</keyword>
<protein>
    <submittedName>
        <fullName evidence="6">FAD-dependent oxidoreductase</fullName>
    </submittedName>
</protein>
<gene>
    <name evidence="6" type="ORF">CHH72_07585</name>
</gene>
<evidence type="ECO:0000313" key="6">
    <source>
        <dbReference type="EMBL" id="PAE89491.1"/>
    </source>
</evidence>
<dbReference type="GO" id="GO:0005737">
    <property type="term" value="C:cytoplasm"/>
    <property type="evidence" value="ECO:0007669"/>
    <property type="project" value="TreeGrafter"/>
</dbReference>
<dbReference type="SUPFAM" id="SSF51905">
    <property type="entry name" value="FAD/NAD(P)-binding domain"/>
    <property type="match status" value="1"/>
</dbReference>
<evidence type="ECO:0000256" key="2">
    <source>
        <dbReference type="ARBA" id="ARBA00009410"/>
    </source>
</evidence>
<evidence type="ECO:0000313" key="7">
    <source>
        <dbReference type="Proteomes" id="UP000216207"/>
    </source>
</evidence>
<evidence type="ECO:0000259" key="5">
    <source>
        <dbReference type="Pfam" id="PF01266"/>
    </source>
</evidence>
<dbReference type="SUPFAM" id="SSF54373">
    <property type="entry name" value="FAD-linked reductases, C-terminal domain"/>
    <property type="match status" value="1"/>
</dbReference>
<dbReference type="Proteomes" id="UP000216207">
    <property type="component" value="Unassembled WGS sequence"/>
</dbReference>
<organism evidence="6 7">
    <name type="scientific">Shouchella clausii</name>
    <name type="common">Alkalihalobacillus clausii</name>
    <dbReference type="NCBI Taxonomy" id="79880"/>
    <lineage>
        <taxon>Bacteria</taxon>
        <taxon>Bacillati</taxon>
        <taxon>Bacillota</taxon>
        <taxon>Bacilli</taxon>
        <taxon>Bacillales</taxon>
        <taxon>Bacillaceae</taxon>
        <taxon>Shouchella</taxon>
    </lineage>
</organism>
<dbReference type="PANTHER" id="PTHR13847:SF286">
    <property type="entry name" value="D-AMINO ACID DEHYDROGENASE"/>
    <property type="match status" value="1"/>
</dbReference>
<evidence type="ECO:0000256" key="3">
    <source>
        <dbReference type="ARBA" id="ARBA00022630"/>
    </source>
</evidence>
<evidence type="ECO:0000256" key="4">
    <source>
        <dbReference type="ARBA" id="ARBA00023002"/>
    </source>
</evidence>
<evidence type="ECO:0000256" key="1">
    <source>
        <dbReference type="ARBA" id="ARBA00001974"/>
    </source>
</evidence>
<dbReference type="InterPro" id="IPR036188">
    <property type="entry name" value="FAD/NAD-bd_sf"/>
</dbReference>
<dbReference type="PANTHER" id="PTHR13847">
    <property type="entry name" value="SARCOSINE DEHYDROGENASE-RELATED"/>
    <property type="match status" value="1"/>
</dbReference>
<feature type="domain" description="FAD dependent oxidoreductase" evidence="5">
    <location>
        <begin position="3"/>
        <end position="349"/>
    </location>
</feature>
<comment type="caution">
    <text evidence="6">The sequence shown here is derived from an EMBL/GenBank/DDBJ whole genome shotgun (WGS) entry which is preliminary data.</text>
</comment>
<accession>A0A268P1F5</accession>
<sequence>MKKIVVIGGGILGSSTAYHLAKNGASVTLIDDNHHGKATQAAAGIICPWLSKRRNQKWYRLVKQGAAYYPDLIKQLAALGQKQTGYKQTGALWLHQDSQELAAAYERARQKQADAPEMGELTVLSPSETQTLFPPLSNDFGAVHVSGAARVDGFSLNKALQQAAQNLGATLIPAKATLVRESPRKLSVYADGKRVQGDEMVVACGAWAKELLAPVGIAVDVREQKAQIIHLHLETNTDEWPVVMPPGNSYLLAFENGRIVAGTTHEDYPRFNTAVTAGGMHTILANALNVAPGLQKAEWLETRVGFRPVVPHFQPVFGLLPGVEDVWFANGLGSSGLTTGPYIGMLLAQQMLGNRLSLDPEDYKVATILQDNR</sequence>
<comment type="cofactor">
    <cofactor evidence="1">
        <name>FAD</name>
        <dbReference type="ChEBI" id="CHEBI:57692"/>
    </cofactor>
</comment>
<reference evidence="6 7" key="1">
    <citation type="submission" date="2017-07" db="EMBL/GenBank/DDBJ databases">
        <title>Isolation and whole genome analysis of endospore-forming bacteria from heroin.</title>
        <authorList>
            <person name="Kalinowski J."/>
            <person name="Ahrens B."/>
            <person name="Al-Dilaimi A."/>
            <person name="Winkler A."/>
            <person name="Wibberg D."/>
            <person name="Schleenbecker U."/>
            <person name="Ruckert C."/>
            <person name="Wolfel R."/>
            <person name="Grass G."/>
        </authorList>
    </citation>
    <scope>NUCLEOTIDE SEQUENCE [LARGE SCALE GENOMIC DNA]</scope>
    <source>
        <strain evidence="6 7">7539</strain>
    </source>
</reference>
<comment type="similarity">
    <text evidence="2">Belongs to the DadA oxidoreductase family.</text>
</comment>
<dbReference type="Pfam" id="PF01266">
    <property type="entry name" value="DAO"/>
    <property type="match status" value="1"/>
</dbReference>
<dbReference type="GO" id="GO:0016491">
    <property type="term" value="F:oxidoreductase activity"/>
    <property type="evidence" value="ECO:0007669"/>
    <property type="project" value="UniProtKB-KW"/>
</dbReference>
<dbReference type="RefSeq" id="WP_095326349.1">
    <property type="nucleotide sequence ID" value="NZ_NPCC01000008.1"/>
</dbReference>
<name>A0A268P1F5_SHOCL</name>